<name>A0A6C0L9L5_9ZZZZ</name>
<sequence>MSNSRMVMKGRDVSSSIASSQFRNGNNAAINGFAASSHTENVVGTSNFSSALRSEARAYERSGYEQEKRYQTEKKNMWLGK</sequence>
<proteinExistence type="predicted"/>
<evidence type="ECO:0000313" key="1">
    <source>
        <dbReference type="EMBL" id="QHU26364.1"/>
    </source>
</evidence>
<organism evidence="1">
    <name type="scientific">viral metagenome</name>
    <dbReference type="NCBI Taxonomy" id="1070528"/>
    <lineage>
        <taxon>unclassified sequences</taxon>
        <taxon>metagenomes</taxon>
        <taxon>organismal metagenomes</taxon>
    </lineage>
</organism>
<protein>
    <submittedName>
        <fullName evidence="1">Uncharacterized protein</fullName>
    </submittedName>
</protein>
<dbReference type="AlphaFoldDB" id="A0A6C0L9L5"/>
<accession>A0A6C0L9L5</accession>
<reference evidence="1" key="1">
    <citation type="journal article" date="2020" name="Nature">
        <title>Giant virus diversity and host interactions through global metagenomics.</title>
        <authorList>
            <person name="Schulz F."/>
            <person name="Roux S."/>
            <person name="Paez-Espino D."/>
            <person name="Jungbluth S."/>
            <person name="Walsh D.A."/>
            <person name="Denef V.J."/>
            <person name="McMahon K.D."/>
            <person name="Konstantinidis K.T."/>
            <person name="Eloe-Fadrosh E.A."/>
            <person name="Kyrpides N.C."/>
            <person name="Woyke T."/>
        </authorList>
    </citation>
    <scope>NUCLEOTIDE SEQUENCE</scope>
    <source>
        <strain evidence="1">GVMAG-M-3300027759-16</strain>
    </source>
</reference>
<dbReference type="EMBL" id="MN740439">
    <property type="protein sequence ID" value="QHU26364.1"/>
    <property type="molecule type" value="Genomic_DNA"/>
</dbReference>